<keyword evidence="1" id="KW-0732">Signal</keyword>
<dbReference type="RefSeq" id="WP_201692076.1">
    <property type="nucleotide sequence ID" value="NZ_JAEQND010000011.1"/>
</dbReference>
<dbReference type="InterPro" id="IPR036179">
    <property type="entry name" value="Ig-like_dom_sf"/>
</dbReference>
<gene>
    <name evidence="2" type="ORF">JI746_20240</name>
</gene>
<feature type="signal peptide" evidence="1">
    <location>
        <begin position="1"/>
        <end position="21"/>
    </location>
</feature>
<reference evidence="2 3" key="1">
    <citation type="journal article" date="2017" name="Int. J. Syst. Evol. Microbiol.">
        <title>Ramlibacter alkalitolerans sp. nov., alkali-tolerant bacterium isolated from soil of ginseng.</title>
        <authorList>
            <person name="Lee D.H."/>
            <person name="Cha C.J."/>
        </authorList>
    </citation>
    <scope>NUCLEOTIDE SEQUENCE [LARGE SCALE GENOMIC DNA]</scope>
    <source>
        <strain evidence="2 3">KACC 19305</strain>
    </source>
</reference>
<dbReference type="PROSITE" id="PS51257">
    <property type="entry name" value="PROKAR_LIPOPROTEIN"/>
    <property type="match status" value="1"/>
</dbReference>
<organism evidence="2 3">
    <name type="scientific">Ramlibacter alkalitolerans</name>
    <dbReference type="NCBI Taxonomy" id="2039631"/>
    <lineage>
        <taxon>Bacteria</taxon>
        <taxon>Pseudomonadati</taxon>
        <taxon>Pseudomonadota</taxon>
        <taxon>Betaproteobacteria</taxon>
        <taxon>Burkholderiales</taxon>
        <taxon>Comamonadaceae</taxon>
        <taxon>Ramlibacter</taxon>
    </lineage>
</organism>
<dbReference type="Proteomes" id="UP000622707">
    <property type="component" value="Unassembled WGS sequence"/>
</dbReference>
<comment type="caution">
    <text evidence="2">The sequence shown here is derived from an EMBL/GenBank/DDBJ whole genome shotgun (WGS) entry which is preliminary data.</text>
</comment>
<feature type="chain" id="PRO_5046822017" description="Ig-like domain-containing protein" evidence="1">
    <location>
        <begin position="22"/>
        <end position="438"/>
    </location>
</feature>
<accession>A0ABS1JT80</accession>
<name>A0ABS1JT80_9BURK</name>
<keyword evidence="3" id="KW-1185">Reference proteome</keyword>
<protein>
    <recommendedName>
        <fullName evidence="4">Ig-like domain-containing protein</fullName>
    </recommendedName>
</protein>
<dbReference type="SUPFAM" id="SSF48726">
    <property type="entry name" value="Immunoglobulin"/>
    <property type="match status" value="1"/>
</dbReference>
<dbReference type="EMBL" id="JAEQND010000011">
    <property type="protein sequence ID" value="MBL0427454.1"/>
    <property type="molecule type" value="Genomic_DNA"/>
</dbReference>
<dbReference type="Gene3D" id="2.60.40.10">
    <property type="entry name" value="Immunoglobulins"/>
    <property type="match status" value="1"/>
</dbReference>
<evidence type="ECO:0008006" key="4">
    <source>
        <dbReference type="Google" id="ProtNLM"/>
    </source>
</evidence>
<evidence type="ECO:0000313" key="3">
    <source>
        <dbReference type="Proteomes" id="UP000622707"/>
    </source>
</evidence>
<evidence type="ECO:0000256" key="1">
    <source>
        <dbReference type="SAM" id="SignalP"/>
    </source>
</evidence>
<evidence type="ECO:0000313" key="2">
    <source>
        <dbReference type="EMBL" id="MBL0427454.1"/>
    </source>
</evidence>
<sequence>MIAAKLSNVALLAAVAAMISACGGGGSSDTPESAAPAAPVIASQPVAATVLTDGTATFTVAASGTGLSYQWKKNGTEIPGATSASYTTPAASFSDSGAKYSVAVSNAGGSVDSSAAPLTLMLSANQQAFEELILAPNGRSYQLIWNLNFAGPQASGTNFAQSDFAVMAASPLTNGPQTSAQSAPQNLTSSLALGTPGATRVLKNGVILVVPSTATRSKSTYVGADVRIDTLAADNSTVAYSAIRSNYETVALTGAMSSTAPDFAHYHNSFFSNAAILNPAANWASGASYIKFTQTNLGDRYFAFDCQAATTGANVSPCVTGTTLGNALTTGISSTSDGTIYHLSDGSVSTVGGVQVWVANSPRPQSATLSATVSYRIYFELNGNVYTGQLVKDGSPLGGSFYVSNPGGLTVTDRLTFLPFHIRMNKAARDSLAGAMAI</sequence>
<dbReference type="InterPro" id="IPR013783">
    <property type="entry name" value="Ig-like_fold"/>
</dbReference>
<proteinExistence type="predicted"/>